<dbReference type="Proteomes" id="UP000011761">
    <property type="component" value="Unassembled WGS sequence"/>
</dbReference>
<sequence>MEANFGALTDDFEDLFTCHTALPFQDYPSEFEDVFANTASSTFDLFHLPPELWLRICHFAVLAPGPINLSSHDTSTENALVVQQPAVTRTCRLLRKEALPMFYRLNKFEARWLCHHECPRNWLLAIGRHRLEMMSTLTMYTAQAAEAWRGGFERMGIPVDIKVESHQVWNWCPWHRRKRRVPTLTISFLSEDKVESESTAEDSDDGGLSLFDQSMEAYRDASAED</sequence>
<dbReference type="GeneID" id="19108784"/>
<evidence type="ECO:0008006" key="3">
    <source>
        <dbReference type="Google" id="ProtNLM"/>
    </source>
</evidence>
<protein>
    <recommendedName>
        <fullName evidence="3">F-box domain-containing protein</fullName>
    </recommendedName>
</protein>
<dbReference type="RefSeq" id="XP_007675892.1">
    <property type="nucleotide sequence ID" value="XM_007677702.1"/>
</dbReference>
<dbReference type="KEGG" id="bcom:BAUCODRAFT_147644"/>
<proteinExistence type="predicted"/>
<organism evidence="1 2">
    <name type="scientific">Baudoinia panamericana (strain UAMH 10762)</name>
    <name type="common">Angels' share fungus</name>
    <name type="synonym">Baudoinia compniacensis (strain UAMH 10762)</name>
    <dbReference type="NCBI Taxonomy" id="717646"/>
    <lineage>
        <taxon>Eukaryota</taxon>
        <taxon>Fungi</taxon>
        <taxon>Dikarya</taxon>
        <taxon>Ascomycota</taxon>
        <taxon>Pezizomycotina</taxon>
        <taxon>Dothideomycetes</taxon>
        <taxon>Dothideomycetidae</taxon>
        <taxon>Mycosphaerellales</taxon>
        <taxon>Teratosphaeriaceae</taxon>
        <taxon>Baudoinia</taxon>
    </lineage>
</organism>
<dbReference type="eggNOG" id="ENOG502RG25">
    <property type="taxonomic scope" value="Eukaryota"/>
</dbReference>
<dbReference type="HOGENOM" id="CLU_1229737_0_0_1"/>
<dbReference type="AlphaFoldDB" id="M2N0Y2"/>
<accession>M2N0Y2</accession>
<name>M2N0Y2_BAUPA</name>
<gene>
    <name evidence="1" type="ORF">BAUCODRAFT_147644</name>
</gene>
<dbReference type="OrthoDB" id="3646601at2759"/>
<reference evidence="1 2" key="1">
    <citation type="journal article" date="2012" name="PLoS Pathog.">
        <title>Diverse lifestyles and strategies of plant pathogenesis encoded in the genomes of eighteen Dothideomycetes fungi.</title>
        <authorList>
            <person name="Ohm R.A."/>
            <person name="Feau N."/>
            <person name="Henrissat B."/>
            <person name="Schoch C.L."/>
            <person name="Horwitz B.A."/>
            <person name="Barry K.W."/>
            <person name="Condon B.J."/>
            <person name="Copeland A.C."/>
            <person name="Dhillon B."/>
            <person name="Glaser F."/>
            <person name="Hesse C.N."/>
            <person name="Kosti I."/>
            <person name="LaButti K."/>
            <person name="Lindquist E.A."/>
            <person name="Lucas S."/>
            <person name="Salamov A.A."/>
            <person name="Bradshaw R.E."/>
            <person name="Ciuffetti L."/>
            <person name="Hamelin R.C."/>
            <person name="Kema G.H.J."/>
            <person name="Lawrence C."/>
            <person name="Scott J.A."/>
            <person name="Spatafora J.W."/>
            <person name="Turgeon B.G."/>
            <person name="de Wit P.J.G.M."/>
            <person name="Zhong S."/>
            <person name="Goodwin S.B."/>
            <person name="Grigoriev I.V."/>
        </authorList>
    </citation>
    <scope>NUCLEOTIDE SEQUENCE [LARGE SCALE GENOMIC DNA]</scope>
    <source>
        <strain evidence="1 2">UAMH 10762</strain>
    </source>
</reference>
<keyword evidence="2" id="KW-1185">Reference proteome</keyword>
<evidence type="ECO:0000313" key="1">
    <source>
        <dbReference type="EMBL" id="EMC97583.1"/>
    </source>
</evidence>
<dbReference type="EMBL" id="KB445554">
    <property type="protein sequence ID" value="EMC97583.1"/>
    <property type="molecule type" value="Genomic_DNA"/>
</dbReference>
<evidence type="ECO:0000313" key="2">
    <source>
        <dbReference type="Proteomes" id="UP000011761"/>
    </source>
</evidence>